<proteinExistence type="predicted"/>
<comment type="caution">
    <text evidence="1">The sequence shown here is derived from an EMBL/GenBank/DDBJ whole genome shotgun (WGS) entry which is preliminary data.</text>
</comment>
<protein>
    <recommendedName>
        <fullName evidence="3">DUF1436 family protein</fullName>
    </recommendedName>
</protein>
<reference evidence="1 2" key="1">
    <citation type="submission" date="2023-08" db="EMBL/GenBank/DDBJ databases">
        <authorList>
            <person name="Park J.-S."/>
        </authorList>
    </citation>
    <scope>NUCLEOTIDE SEQUENCE [LARGE SCALE GENOMIC DNA]</scope>
    <source>
        <strain evidence="1 2">2205SS18-9</strain>
    </source>
</reference>
<gene>
    <name evidence="1" type="ORF">Q5Y73_11890</name>
</gene>
<dbReference type="RefSeq" id="WP_305992115.1">
    <property type="nucleotide sequence ID" value="NZ_JAVAMP010000004.1"/>
</dbReference>
<keyword evidence="2" id="KW-1185">Reference proteome</keyword>
<evidence type="ECO:0008006" key="3">
    <source>
        <dbReference type="Google" id="ProtNLM"/>
    </source>
</evidence>
<dbReference type="SUPFAM" id="SSF160207">
    <property type="entry name" value="NMB0488-like"/>
    <property type="match status" value="1"/>
</dbReference>
<dbReference type="Proteomes" id="UP001231941">
    <property type="component" value="Unassembled WGS sequence"/>
</dbReference>
<dbReference type="EMBL" id="JAVAMP010000004">
    <property type="protein sequence ID" value="MDP5274811.1"/>
    <property type="molecule type" value="Genomic_DNA"/>
</dbReference>
<dbReference type="InterPro" id="IPR037891">
    <property type="entry name" value="Cdil-like_sf"/>
</dbReference>
<accession>A0ABT9IZL1</accession>
<organism evidence="1 2">
    <name type="scientific">Chengkuizengella axinellae</name>
    <dbReference type="NCBI Taxonomy" id="3064388"/>
    <lineage>
        <taxon>Bacteria</taxon>
        <taxon>Bacillati</taxon>
        <taxon>Bacillota</taxon>
        <taxon>Bacilli</taxon>
        <taxon>Bacillales</taxon>
        <taxon>Paenibacillaceae</taxon>
        <taxon>Chengkuizengella</taxon>
    </lineage>
</organism>
<name>A0ABT9IZL1_9BACL</name>
<sequence>MKKYYSMSIYKNEQDDSMLMYPIGKHEVGYGVPINKPYLMDVPYTAKDVGITIKECLNILINNEYTDEEKGGLVHEKVTGTKSFSKFVKLYKYVSVALFPSEGYVVNPWVREKRGYTTYKDTPELNLNLDATEEDLGKGVLKMFEMCK</sequence>
<evidence type="ECO:0000313" key="1">
    <source>
        <dbReference type="EMBL" id="MDP5274811.1"/>
    </source>
</evidence>
<evidence type="ECO:0000313" key="2">
    <source>
        <dbReference type="Proteomes" id="UP001231941"/>
    </source>
</evidence>